<gene>
    <name evidence="9" type="primary">trxA</name>
    <name evidence="9" type="ORF">CP985_11210</name>
</gene>
<dbReference type="InterPro" id="IPR013766">
    <property type="entry name" value="Thioredoxin_domain"/>
</dbReference>
<keyword evidence="3" id="KW-0249">Electron transport</keyword>
<evidence type="ECO:0000256" key="7">
    <source>
        <dbReference type="SAM" id="SignalP"/>
    </source>
</evidence>
<dbReference type="EMBL" id="NXID01000048">
    <property type="protein sequence ID" value="RXK14928.1"/>
    <property type="molecule type" value="Genomic_DNA"/>
</dbReference>
<protein>
    <recommendedName>
        <fullName evidence="6">Thioredoxin</fullName>
    </recommendedName>
</protein>
<dbReference type="PANTHER" id="PTHR45663">
    <property type="entry name" value="GEO12009P1"/>
    <property type="match status" value="1"/>
</dbReference>
<feature type="signal peptide" evidence="7">
    <location>
        <begin position="1"/>
        <end position="17"/>
    </location>
</feature>
<evidence type="ECO:0000256" key="1">
    <source>
        <dbReference type="ARBA" id="ARBA00008987"/>
    </source>
</evidence>
<dbReference type="PROSITE" id="PS51352">
    <property type="entry name" value="THIOREDOXIN_2"/>
    <property type="match status" value="1"/>
</dbReference>
<evidence type="ECO:0000256" key="5">
    <source>
        <dbReference type="ARBA" id="ARBA00023284"/>
    </source>
</evidence>
<dbReference type="CDD" id="cd02947">
    <property type="entry name" value="TRX_family"/>
    <property type="match status" value="1"/>
</dbReference>
<dbReference type="InterPro" id="IPR017937">
    <property type="entry name" value="Thioredoxin_CS"/>
</dbReference>
<reference evidence="9 10" key="1">
    <citation type="submission" date="2017-09" db="EMBL/GenBank/DDBJ databases">
        <title>Genomics of the genus Arcobacter.</title>
        <authorList>
            <person name="Perez-Cataluna A."/>
            <person name="Figueras M.J."/>
            <person name="Salas-Masso N."/>
        </authorList>
    </citation>
    <scope>NUCLEOTIDE SEQUENCE [LARGE SCALE GENOMIC DNA]</scope>
    <source>
        <strain evidence="9 10">CECT 7386</strain>
    </source>
</reference>
<dbReference type="InterPro" id="IPR036249">
    <property type="entry name" value="Thioredoxin-like_sf"/>
</dbReference>
<evidence type="ECO:0000313" key="9">
    <source>
        <dbReference type="EMBL" id="RXK14928.1"/>
    </source>
</evidence>
<dbReference type="Proteomes" id="UP000290092">
    <property type="component" value="Unassembled WGS sequence"/>
</dbReference>
<dbReference type="AlphaFoldDB" id="A0AAX2AFX6"/>
<dbReference type="PANTHER" id="PTHR45663:SF11">
    <property type="entry name" value="GEO12009P1"/>
    <property type="match status" value="1"/>
</dbReference>
<evidence type="ECO:0000256" key="4">
    <source>
        <dbReference type="ARBA" id="ARBA00023157"/>
    </source>
</evidence>
<dbReference type="Gene3D" id="3.40.30.10">
    <property type="entry name" value="Glutaredoxin"/>
    <property type="match status" value="1"/>
</dbReference>
<keyword evidence="2" id="KW-0813">Transport</keyword>
<dbReference type="GO" id="GO:0005737">
    <property type="term" value="C:cytoplasm"/>
    <property type="evidence" value="ECO:0007669"/>
    <property type="project" value="TreeGrafter"/>
</dbReference>
<accession>A0AAX2AFX6</accession>
<evidence type="ECO:0000256" key="6">
    <source>
        <dbReference type="NCBIfam" id="TIGR01068"/>
    </source>
</evidence>
<dbReference type="GO" id="GO:0015035">
    <property type="term" value="F:protein-disulfide reductase activity"/>
    <property type="evidence" value="ECO:0007669"/>
    <property type="project" value="UniProtKB-UniRule"/>
</dbReference>
<dbReference type="InterPro" id="IPR005746">
    <property type="entry name" value="Thioredoxin"/>
</dbReference>
<keyword evidence="7" id="KW-0732">Signal</keyword>
<sequence length="119" mass="13648">MKKIFIALVFSFASLFAAEHLTIDNFEDKIEGKNVIVDFYATWCPPCKIMSKNLEKFEKENTSDVIVYKVDVDDQPILASRFAIKTIPTLVYFKNGKFVKKDVGIRTVSQLKLDTKNSF</sequence>
<evidence type="ECO:0000256" key="2">
    <source>
        <dbReference type="ARBA" id="ARBA00022448"/>
    </source>
</evidence>
<feature type="chain" id="PRO_5043556052" description="Thioredoxin" evidence="7">
    <location>
        <begin position="18"/>
        <end position="119"/>
    </location>
</feature>
<dbReference type="Pfam" id="PF00085">
    <property type="entry name" value="Thioredoxin"/>
    <property type="match status" value="1"/>
</dbReference>
<dbReference type="PROSITE" id="PS00194">
    <property type="entry name" value="THIOREDOXIN_1"/>
    <property type="match status" value="1"/>
</dbReference>
<keyword evidence="10" id="KW-1185">Reference proteome</keyword>
<evidence type="ECO:0000256" key="3">
    <source>
        <dbReference type="ARBA" id="ARBA00022982"/>
    </source>
</evidence>
<dbReference type="KEGG" id="amyt:AMYT_2562"/>
<dbReference type="NCBIfam" id="TIGR01068">
    <property type="entry name" value="thioredoxin"/>
    <property type="match status" value="1"/>
</dbReference>
<keyword evidence="5" id="KW-0676">Redox-active center</keyword>
<evidence type="ECO:0000313" key="10">
    <source>
        <dbReference type="Proteomes" id="UP000290092"/>
    </source>
</evidence>
<evidence type="ECO:0000259" key="8">
    <source>
        <dbReference type="PROSITE" id="PS51352"/>
    </source>
</evidence>
<organism evidence="9 10">
    <name type="scientific">Malaciobacter mytili LMG 24559</name>
    <dbReference type="NCBI Taxonomy" id="1032238"/>
    <lineage>
        <taxon>Bacteria</taxon>
        <taxon>Pseudomonadati</taxon>
        <taxon>Campylobacterota</taxon>
        <taxon>Epsilonproteobacteria</taxon>
        <taxon>Campylobacterales</taxon>
        <taxon>Arcobacteraceae</taxon>
        <taxon>Malaciobacter</taxon>
    </lineage>
</organism>
<keyword evidence="4" id="KW-1015">Disulfide bond</keyword>
<dbReference type="RefSeq" id="WP_114842908.1">
    <property type="nucleotide sequence ID" value="NZ_CP031219.1"/>
</dbReference>
<dbReference type="PRINTS" id="PR00421">
    <property type="entry name" value="THIOREDOXIN"/>
</dbReference>
<comment type="similarity">
    <text evidence="1">Belongs to the thioredoxin family.</text>
</comment>
<feature type="domain" description="Thioredoxin" evidence="8">
    <location>
        <begin position="1"/>
        <end position="119"/>
    </location>
</feature>
<name>A0AAX2AFX6_9BACT</name>
<proteinExistence type="inferred from homology"/>
<dbReference type="SUPFAM" id="SSF52833">
    <property type="entry name" value="Thioredoxin-like"/>
    <property type="match status" value="1"/>
</dbReference>
<comment type="caution">
    <text evidence="9">The sequence shown here is derived from an EMBL/GenBank/DDBJ whole genome shotgun (WGS) entry which is preliminary data.</text>
</comment>